<reference evidence="3" key="1">
    <citation type="journal article" date="2020" name="mSystems">
        <title>Genome- and Community-Level Interaction Insights into Carbon Utilization and Element Cycling Functions of Hydrothermarchaeota in Hydrothermal Sediment.</title>
        <authorList>
            <person name="Zhou Z."/>
            <person name="Liu Y."/>
            <person name="Xu W."/>
            <person name="Pan J."/>
            <person name="Luo Z.H."/>
            <person name="Li M."/>
        </authorList>
    </citation>
    <scope>NUCLEOTIDE SEQUENCE [LARGE SCALE GENOMIC DNA]</scope>
    <source>
        <strain evidence="3">SpSt-402</strain>
    </source>
</reference>
<dbReference type="AlphaFoldDB" id="A0A832H4F2"/>
<organism evidence="3">
    <name type="scientific">Oscillatoriales cyanobacterium SpSt-402</name>
    <dbReference type="NCBI Taxonomy" id="2282168"/>
    <lineage>
        <taxon>Bacteria</taxon>
        <taxon>Bacillati</taxon>
        <taxon>Cyanobacteriota</taxon>
        <taxon>Cyanophyceae</taxon>
        <taxon>Oscillatoriophycideae</taxon>
        <taxon>Oscillatoriales</taxon>
    </lineage>
</organism>
<dbReference type="PANTHER" id="PTHR43198:SF2">
    <property type="entry name" value="SI:CH1073-67J19.1-RELATED"/>
    <property type="match status" value="1"/>
</dbReference>
<accession>A0A832H4F2</accession>
<feature type="domain" description="Thiaminase-2/PQQC" evidence="2">
    <location>
        <begin position="12"/>
        <end position="181"/>
    </location>
</feature>
<dbReference type="CDD" id="cd19368">
    <property type="entry name" value="TenA_C_AtTH2-like"/>
    <property type="match status" value="1"/>
</dbReference>
<name>A0A832H4F2_9CYAN</name>
<evidence type="ECO:0000259" key="2">
    <source>
        <dbReference type="Pfam" id="PF03070"/>
    </source>
</evidence>
<dbReference type="SUPFAM" id="SSF48613">
    <property type="entry name" value="Heme oxygenase-like"/>
    <property type="match status" value="1"/>
</dbReference>
<dbReference type="InterPro" id="IPR004305">
    <property type="entry name" value="Thiaminase-2/PQQC"/>
</dbReference>
<protein>
    <submittedName>
        <fullName evidence="3">TenA family protein</fullName>
    </submittedName>
</protein>
<proteinExistence type="predicted"/>
<comment type="pathway">
    <text evidence="1">Cofactor biosynthesis; thiamine diphosphate biosynthesis.</text>
</comment>
<dbReference type="Pfam" id="PF03070">
    <property type="entry name" value="TENA_THI-4"/>
    <property type="match status" value="1"/>
</dbReference>
<dbReference type="GO" id="GO:0005829">
    <property type="term" value="C:cytosol"/>
    <property type="evidence" value="ECO:0007669"/>
    <property type="project" value="TreeGrafter"/>
</dbReference>
<dbReference type="InterPro" id="IPR050967">
    <property type="entry name" value="Thiamine_Salvage_TenA"/>
</dbReference>
<evidence type="ECO:0000256" key="1">
    <source>
        <dbReference type="ARBA" id="ARBA00004948"/>
    </source>
</evidence>
<sequence>MTISESLWQANQDLAIACLHHSFVQGIHDGSLPKPNFTYYVGQDAFFLTAFARAYSIAAAKSADLSGFEVFHSLASGVLEELRLHRRYAAEWGVDLQQIEPGTATRRYTDFLLATAWSQDIGMTAVAMAPCMRLYLFLGKELAKTGIPDHAYGDWIQTYSSEGFADLTLQLESLIERYATPIPTAYSSYRYAMLCERDFFQAAWEVGKEEKVQQ</sequence>
<dbReference type="Gene3D" id="1.20.910.10">
    <property type="entry name" value="Heme oxygenase-like"/>
    <property type="match status" value="1"/>
</dbReference>
<dbReference type="EMBL" id="DSRD01000593">
    <property type="protein sequence ID" value="HGW94494.1"/>
    <property type="molecule type" value="Genomic_DNA"/>
</dbReference>
<evidence type="ECO:0000313" key="3">
    <source>
        <dbReference type="EMBL" id="HGW94494.1"/>
    </source>
</evidence>
<gene>
    <name evidence="3" type="ORF">ENR47_09465</name>
</gene>
<comment type="caution">
    <text evidence="3">The sequence shown here is derived from an EMBL/GenBank/DDBJ whole genome shotgun (WGS) entry which is preliminary data.</text>
</comment>
<dbReference type="PANTHER" id="PTHR43198">
    <property type="entry name" value="BIFUNCTIONAL TH2 PROTEIN"/>
    <property type="match status" value="1"/>
</dbReference>
<dbReference type="InterPro" id="IPR016084">
    <property type="entry name" value="Haem_Oase-like_multi-hlx"/>
</dbReference>